<protein>
    <submittedName>
        <fullName evidence="1">Uncharacterized protein</fullName>
    </submittedName>
</protein>
<evidence type="ECO:0000313" key="2">
    <source>
        <dbReference type="Proteomes" id="UP001208054"/>
    </source>
</evidence>
<evidence type="ECO:0000313" key="1">
    <source>
        <dbReference type="EMBL" id="MCV0324868.1"/>
    </source>
</evidence>
<comment type="caution">
    <text evidence="1">The sequence shown here is derived from an EMBL/GenBank/DDBJ whole genome shotgun (WGS) entry which is preliminary data.</text>
</comment>
<organism evidence="1 2">
    <name type="scientific">Stenotrophomonas riyadhensis</name>
    <dbReference type="NCBI Taxonomy" id="2859893"/>
    <lineage>
        <taxon>Bacteria</taxon>
        <taxon>Pseudomonadati</taxon>
        <taxon>Pseudomonadota</taxon>
        <taxon>Gammaproteobacteria</taxon>
        <taxon>Lysobacterales</taxon>
        <taxon>Lysobacteraceae</taxon>
        <taxon>Stenotrophomonas</taxon>
    </lineage>
</organism>
<reference evidence="1 2" key="1">
    <citation type="submission" date="2021-07" db="EMBL/GenBank/DDBJ databases">
        <title>Clinical implication of Pseudomonas aeruginosa: further insight on the antimicrobial resistance.</title>
        <authorList>
            <person name="Macori G."/>
            <person name="Fanning S."/>
            <person name="Alqahtani A."/>
        </authorList>
    </citation>
    <scope>NUCLEOTIDE SEQUENCE [LARGE SCALE GENOMIC DNA]</scope>
    <source>
        <strain evidence="1 2">CFS3442</strain>
    </source>
</reference>
<accession>A0ABT2XFZ7</accession>
<dbReference type="EMBL" id="JAHWBK010000006">
    <property type="protein sequence ID" value="MCV0324868.1"/>
    <property type="molecule type" value="Genomic_DNA"/>
</dbReference>
<sequence>MQPLGPAAFAAVGKVPAALQQITGLSRTSAEIIGAIAVERGEERIARQRHAREGVLNTSARVRLWQMRYSHRIDAWDIGVCLREVHGPMLQASWTQAGSVMALSQAQAASTAY</sequence>
<keyword evidence="2" id="KW-1185">Reference proteome</keyword>
<gene>
    <name evidence="1" type="ORF">KYJ44_11105</name>
</gene>
<dbReference type="Proteomes" id="UP001208054">
    <property type="component" value="Unassembled WGS sequence"/>
</dbReference>
<dbReference type="RefSeq" id="WP_197611581.1">
    <property type="nucleotide sequence ID" value="NZ_JAHWBK010000006.1"/>
</dbReference>
<name>A0ABT2XFZ7_9GAMM</name>
<proteinExistence type="predicted"/>